<dbReference type="PROSITE" id="PS50975">
    <property type="entry name" value="ATP_GRASP"/>
    <property type="match status" value="1"/>
</dbReference>
<dbReference type="RefSeq" id="WP_115753583.1">
    <property type="nucleotide sequence ID" value="NZ_LARY01000002.1"/>
</dbReference>
<evidence type="ECO:0000256" key="1">
    <source>
        <dbReference type="PROSITE-ProRule" id="PRU00409"/>
    </source>
</evidence>
<dbReference type="GO" id="GO:0005524">
    <property type="term" value="F:ATP binding"/>
    <property type="evidence" value="ECO:0007669"/>
    <property type="project" value="UniProtKB-UniRule"/>
</dbReference>
<feature type="domain" description="ATP-grasp" evidence="2">
    <location>
        <begin position="114"/>
        <end position="306"/>
    </location>
</feature>
<name>A0A3D8TRG9_9LIST</name>
<sequence length="400" mass="46944">MKNSIKLIIYAYPPGSIGLDPNNLGESTFIIVPLAMKEYYINYNQDKVIYDQYFNYNSIISIIQQLLSMYIVSEFIVLSEPDIEFGGLLNDYYGMDKAAQGLTNATLYRNKYYMRSLLKDKVNQPDFYLVKNKKMIYEIFEKKEDRMVLKPLSKDSAQGIKFIENKDEIEYMEMEEEAYLLEQVVEYKTMFTTDGICKGPDIVEFFVHQYDEPILETFQKSKRHITRTRDLYLEERIQKTLFENTVTILKTFNKCDEVFPFHMEWFLKGDSVIFCEAACRFGGKIGSLIQEAYDFNIFDKYWSIKLNKKDASPICFREIRKPNKIALNYCAYKKNGVLRFIPDFKDCGLKLKVEINQAYVASSNIQESSFEVNKTCDSESDYTCLIKRLDNLSASFIYEQ</sequence>
<comment type="caution">
    <text evidence="3">The sequence shown here is derived from an EMBL/GenBank/DDBJ whole genome shotgun (WGS) entry which is preliminary data.</text>
</comment>
<proteinExistence type="predicted"/>
<gene>
    <name evidence="3" type="ORF">UR08_10415</name>
</gene>
<keyword evidence="4" id="KW-1185">Reference proteome</keyword>
<evidence type="ECO:0000313" key="3">
    <source>
        <dbReference type="EMBL" id="RDX01323.1"/>
    </source>
</evidence>
<dbReference type="EMBL" id="LARY01000002">
    <property type="protein sequence ID" value="RDX01323.1"/>
    <property type="molecule type" value="Genomic_DNA"/>
</dbReference>
<dbReference type="InterPro" id="IPR011761">
    <property type="entry name" value="ATP-grasp"/>
</dbReference>
<dbReference type="Proteomes" id="UP000257055">
    <property type="component" value="Unassembled WGS sequence"/>
</dbReference>
<organism evidence="3 4">
    <name type="scientific">Listeria kieliensis</name>
    <dbReference type="NCBI Taxonomy" id="1621700"/>
    <lineage>
        <taxon>Bacteria</taxon>
        <taxon>Bacillati</taxon>
        <taxon>Bacillota</taxon>
        <taxon>Bacilli</taxon>
        <taxon>Bacillales</taxon>
        <taxon>Listeriaceae</taxon>
        <taxon>Listeria</taxon>
    </lineage>
</organism>
<reference evidence="4" key="1">
    <citation type="submission" date="2015-04" db="EMBL/GenBank/DDBJ databases">
        <authorList>
            <person name="Schardt J."/>
            <person name="Mueller-Herbst S."/>
            <person name="Scherer S."/>
            <person name="Huptas C."/>
        </authorList>
    </citation>
    <scope>NUCLEOTIDE SEQUENCE [LARGE SCALE GENOMIC DNA]</scope>
    <source>
        <strain evidence="4">Kiel-L1</strain>
    </source>
</reference>
<dbReference type="GO" id="GO:0046872">
    <property type="term" value="F:metal ion binding"/>
    <property type="evidence" value="ECO:0007669"/>
    <property type="project" value="InterPro"/>
</dbReference>
<accession>A0A3D8TRG9</accession>
<protein>
    <recommendedName>
        <fullName evidence="2">ATP-grasp domain-containing protein</fullName>
    </recommendedName>
</protein>
<dbReference type="AlphaFoldDB" id="A0A3D8TRG9"/>
<keyword evidence="1" id="KW-0067">ATP-binding</keyword>
<dbReference type="SUPFAM" id="SSF56059">
    <property type="entry name" value="Glutathione synthetase ATP-binding domain-like"/>
    <property type="match status" value="1"/>
</dbReference>
<evidence type="ECO:0000313" key="4">
    <source>
        <dbReference type="Proteomes" id="UP000257055"/>
    </source>
</evidence>
<evidence type="ECO:0000259" key="2">
    <source>
        <dbReference type="PROSITE" id="PS50975"/>
    </source>
</evidence>
<dbReference type="Gene3D" id="3.30.470.20">
    <property type="entry name" value="ATP-grasp fold, B domain"/>
    <property type="match status" value="1"/>
</dbReference>
<dbReference type="Gene3D" id="3.40.50.20">
    <property type="match status" value="1"/>
</dbReference>
<keyword evidence="1" id="KW-0547">Nucleotide-binding</keyword>